<dbReference type="Pfam" id="PF18721">
    <property type="entry name" value="CxC6"/>
    <property type="match status" value="1"/>
</dbReference>
<gene>
    <name evidence="2" type="ORF">CVT26_004859</name>
</gene>
<proteinExistence type="predicted"/>
<name>A0A409YTS9_9AGAR</name>
<evidence type="ECO:0000259" key="1">
    <source>
        <dbReference type="Pfam" id="PF18721"/>
    </source>
</evidence>
<dbReference type="InterPro" id="IPR040898">
    <property type="entry name" value="CxC6"/>
</dbReference>
<dbReference type="Proteomes" id="UP000284706">
    <property type="component" value="Unassembled WGS sequence"/>
</dbReference>
<dbReference type="EMBL" id="NHYE01000328">
    <property type="protein sequence ID" value="PPR06412.1"/>
    <property type="molecule type" value="Genomic_DNA"/>
</dbReference>
<feature type="domain" description="CxC6 like cysteine cluster associated with KDZ" evidence="1">
    <location>
        <begin position="91"/>
        <end position="155"/>
    </location>
</feature>
<accession>A0A409YTS9</accession>
<evidence type="ECO:0000313" key="2">
    <source>
        <dbReference type="EMBL" id="PPR06412.1"/>
    </source>
</evidence>
<organism evidence="2 3">
    <name type="scientific">Gymnopilus dilepis</name>
    <dbReference type="NCBI Taxonomy" id="231916"/>
    <lineage>
        <taxon>Eukaryota</taxon>
        <taxon>Fungi</taxon>
        <taxon>Dikarya</taxon>
        <taxon>Basidiomycota</taxon>
        <taxon>Agaricomycotina</taxon>
        <taxon>Agaricomycetes</taxon>
        <taxon>Agaricomycetidae</taxon>
        <taxon>Agaricales</taxon>
        <taxon>Agaricineae</taxon>
        <taxon>Hymenogastraceae</taxon>
        <taxon>Gymnopilus</taxon>
    </lineage>
</organism>
<keyword evidence="3" id="KW-1185">Reference proteome</keyword>
<dbReference type="AlphaFoldDB" id="A0A409YTS9"/>
<comment type="caution">
    <text evidence="2">The sequence shown here is derived from an EMBL/GenBank/DDBJ whole genome shotgun (WGS) entry which is preliminary data.</text>
</comment>
<sequence length="219" mass="24905">MFDYSYSTKLSLEDVWDGLFLYWLLEDAQERGTSLELIHNAPSQAKQLKPALHAWNIRIAGPGQEAWNHACELCCWVRIENGIKVATRATVTDGVTIGRPTCGVPDCDVQMDSPKDRYCPIHWQQDKLCVVTTCSQPAEAGHRTCVIEEHRKLETWLDERNSAMFQLKQRLLRLRTSQPVQSIPDRLEGPFADEITEVSVNQDGICESDKPHQEKAFVP</sequence>
<reference evidence="2 3" key="1">
    <citation type="journal article" date="2018" name="Evol. Lett.">
        <title>Horizontal gene cluster transfer increased hallucinogenic mushroom diversity.</title>
        <authorList>
            <person name="Reynolds H.T."/>
            <person name="Vijayakumar V."/>
            <person name="Gluck-Thaler E."/>
            <person name="Korotkin H.B."/>
            <person name="Matheny P.B."/>
            <person name="Slot J.C."/>
        </authorList>
    </citation>
    <scope>NUCLEOTIDE SEQUENCE [LARGE SCALE GENOMIC DNA]</scope>
    <source>
        <strain evidence="2 3">SRW20</strain>
    </source>
</reference>
<evidence type="ECO:0000313" key="3">
    <source>
        <dbReference type="Proteomes" id="UP000284706"/>
    </source>
</evidence>
<dbReference type="InParanoid" id="A0A409YTS9"/>
<dbReference type="STRING" id="231916.A0A409YTS9"/>
<protein>
    <recommendedName>
        <fullName evidence="1">CxC6 like cysteine cluster associated with KDZ domain-containing protein</fullName>
    </recommendedName>
</protein>
<dbReference type="OrthoDB" id="3055037at2759"/>